<organism evidence="3 4">
    <name type="scientific">Micromonospora matsumotoense</name>
    <dbReference type="NCBI Taxonomy" id="121616"/>
    <lineage>
        <taxon>Bacteria</taxon>
        <taxon>Bacillati</taxon>
        <taxon>Actinomycetota</taxon>
        <taxon>Actinomycetes</taxon>
        <taxon>Micromonosporales</taxon>
        <taxon>Micromonosporaceae</taxon>
        <taxon>Micromonospora</taxon>
    </lineage>
</organism>
<dbReference type="AlphaFoldDB" id="A0A1C4UJX8"/>
<evidence type="ECO:0000256" key="1">
    <source>
        <dbReference type="SAM" id="MobiDB-lite"/>
    </source>
</evidence>
<dbReference type="PROSITE" id="PS51257">
    <property type="entry name" value="PROKAR_LIPOPROTEIN"/>
    <property type="match status" value="1"/>
</dbReference>
<dbReference type="STRING" id="121616.GA0070216_101556"/>
<dbReference type="OrthoDB" id="3695526at2"/>
<dbReference type="EMBL" id="FMCU01000001">
    <property type="protein sequence ID" value="SCE71990.1"/>
    <property type="molecule type" value="Genomic_DNA"/>
</dbReference>
<gene>
    <name evidence="3" type="ORF">GA0070216_101556</name>
</gene>
<keyword evidence="4" id="KW-1185">Reference proteome</keyword>
<evidence type="ECO:0000256" key="2">
    <source>
        <dbReference type="SAM" id="SignalP"/>
    </source>
</evidence>
<dbReference type="InterPro" id="IPR044058">
    <property type="entry name" value="Lipoprotein_23"/>
</dbReference>
<accession>A0A1C4UJX8</accession>
<feature type="compositionally biased region" description="Low complexity" evidence="1">
    <location>
        <begin position="29"/>
        <end position="46"/>
    </location>
</feature>
<dbReference type="RefSeq" id="WP_091238211.1">
    <property type="nucleotide sequence ID" value="NZ_FMCU01000001.1"/>
</dbReference>
<feature type="region of interest" description="Disordered" evidence="1">
    <location>
        <begin position="24"/>
        <end position="46"/>
    </location>
</feature>
<dbReference type="Proteomes" id="UP000198797">
    <property type="component" value="Unassembled WGS sequence"/>
</dbReference>
<protein>
    <submittedName>
        <fullName evidence="3">Uncharacterized protein</fullName>
    </submittedName>
</protein>
<reference evidence="4" key="1">
    <citation type="submission" date="2016-06" db="EMBL/GenBank/DDBJ databases">
        <authorList>
            <person name="Varghese N."/>
            <person name="Submissions Spin"/>
        </authorList>
    </citation>
    <scope>NUCLEOTIDE SEQUENCE [LARGE SCALE GENOMIC DNA]</scope>
    <source>
        <strain evidence="4">DSM 44100</strain>
    </source>
</reference>
<keyword evidence="2" id="KW-0732">Signal</keyword>
<feature type="chain" id="PRO_5008704889" evidence="2">
    <location>
        <begin position="23"/>
        <end position="210"/>
    </location>
</feature>
<proteinExistence type="predicted"/>
<sequence>MIRRTAALAALTLTLTAGCARASTEDQKASPAPSASPTASPVVAGPPWYDDVAPATAATTTVGPEGSACTLSMTFSVPAKWKAKAVKGGAEFGLGPAVPLCEIDAKPAGNIGFLRVWQITGATPLNPQDTVDKYLAAFDTPKEQQYRRTKAGPLDAFEATWTEDGERKRAILVSTLYGKLMITLGGLDTEEFEAMLPAYQLAKSSANLPK</sequence>
<name>A0A1C4UJX8_9ACTN</name>
<evidence type="ECO:0000313" key="3">
    <source>
        <dbReference type="EMBL" id="SCE71990.1"/>
    </source>
</evidence>
<evidence type="ECO:0000313" key="4">
    <source>
        <dbReference type="Proteomes" id="UP000198797"/>
    </source>
</evidence>
<feature type="signal peptide" evidence="2">
    <location>
        <begin position="1"/>
        <end position="22"/>
    </location>
</feature>
<dbReference type="Pfam" id="PF18966">
    <property type="entry name" value="Lipoprotein_23"/>
    <property type="match status" value="1"/>
</dbReference>